<keyword evidence="4 11" id="KW-0732">Signal</keyword>
<reference evidence="13" key="3">
    <citation type="submission" date="2025-09" db="UniProtKB">
        <authorList>
            <consortium name="Ensembl"/>
        </authorList>
    </citation>
    <scope>IDENTIFICATION</scope>
</reference>
<dbReference type="InterPro" id="IPR007733">
    <property type="entry name" value="Agouti"/>
</dbReference>
<dbReference type="GO" id="GO:0031782">
    <property type="term" value="F:type 4 melanocortin receptor binding"/>
    <property type="evidence" value="ECO:0007669"/>
    <property type="project" value="Ensembl"/>
</dbReference>
<dbReference type="SMART" id="SM00792">
    <property type="entry name" value="Agouti"/>
    <property type="match status" value="1"/>
</dbReference>
<dbReference type="SUPFAM" id="SSF57055">
    <property type="entry name" value="Agouti-related protein"/>
    <property type="match status" value="1"/>
</dbReference>
<dbReference type="GO" id="GO:0009755">
    <property type="term" value="P:hormone-mediated signaling pathway"/>
    <property type="evidence" value="ECO:0007669"/>
    <property type="project" value="InterPro"/>
</dbReference>
<evidence type="ECO:0000256" key="6">
    <source>
        <dbReference type="ARBA" id="ARBA00023157"/>
    </source>
</evidence>
<dbReference type="RefSeq" id="XP_027722822.1">
    <property type="nucleotide sequence ID" value="XM_027867021.1"/>
</dbReference>
<evidence type="ECO:0000256" key="8">
    <source>
        <dbReference type="ARBA" id="ARBA00033432"/>
    </source>
</evidence>
<evidence type="ECO:0000256" key="1">
    <source>
        <dbReference type="ARBA" id="ARBA00004613"/>
    </source>
</evidence>
<feature type="domain" description="Agouti" evidence="12">
    <location>
        <begin position="91"/>
        <end position="130"/>
    </location>
</feature>
<dbReference type="GO" id="GO:0048023">
    <property type="term" value="P:positive regulation of melanin biosynthetic process"/>
    <property type="evidence" value="ECO:0007669"/>
    <property type="project" value="Ensembl"/>
</dbReference>
<feature type="disulfide bond" evidence="9">
    <location>
        <begin position="105"/>
        <end position="123"/>
    </location>
</feature>
<keyword evidence="6 9" id="KW-1015">Disulfide bond</keyword>
<dbReference type="GO" id="GO:0008343">
    <property type="term" value="P:adult feeding behavior"/>
    <property type="evidence" value="ECO:0007669"/>
    <property type="project" value="Ensembl"/>
</dbReference>
<feature type="disulfide bond" evidence="9">
    <location>
        <begin position="109"/>
        <end position="130"/>
    </location>
</feature>
<dbReference type="GeneID" id="114046635"/>
<dbReference type="Ensembl" id="ENSVURT00010028601.1">
    <property type="protein sequence ID" value="ENSVURP00010025112.1"/>
    <property type="gene ID" value="ENSVURG00010019239.1"/>
</dbReference>
<dbReference type="RefSeq" id="XP_027722826.1">
    <property type="nucleotide sequence ID" value="XM_027867025.1"/>
</dbReference>
<evidence type="ECO:0000256" key="9">
    <source>
        <dbReference type="PROSITE-ProRule" id="PRU00494"/>
    </source>
</evidence>
<dbReference type="Pfam" id="PF05039">
    <property type="entry name" value="Agouti"/>
    <property type="match status" value="1"/>
</dbReference>
<keyword evidence="3" id="KW-0964">Secreted</keyword>
<dbReference type="RefSeq" id="XP_027722824.1">
    <property type="nucleotide sequence ID" value="XM_027867023.1"/>
</dbReference>
<feature type="disulfide bond" evidence="9">
    <location>
        <begin position="91"/>
        <end position="106"/>
    </location>
</feature>
<reference evidence="13" key="2">
    <citation type="submission" date="2025-08" db="UniProtKB">
        <authorList>
            <consortium name="Ensembl"/>
        </authorList>
    </citation>
    <scope>IDENTIFICATION</scope>
</reference>
<dbReference type="GO" id="GO:0005184">
    <property type="term" value="F:neuropeptide hormone activity"/>
    <property type="evidence" value="ECO:0007669"/>
    <property type="project" value="TreeGrafter"/>
</dbReference>
<organism evidence="13 14">
    <name type="scientific">Vombatus ursinus</name>
    <name type="common">Common wombat</name>
    <dbReference type="NCBI Taxonomy" id="29139"/>
    <lineage>
        <taxon>Eukaryota</taxon>
        <taxon>Metazoa</taxon>
        <taxon>Chordata</taxon>
        <taxon>Craniata</taxon>
        <taxon>Vertebrata</taxon>
        <taxon>Euteleostomi</taxon>
        <taxon>Mammalia</taxon>
        <taxon>Metatheria</taxon>
        <taxon>Diprotodontia</taxon>
        <taxon>Vombatidae</taxon>
        <taxon>Vombatus</taxon>
    </lineage>
</organism>
<feature type="chain" id="PRO_5021359665" description="Agouti-signaling protein" evidence="11">
    <location>
        <begin position="23"/>
        <end position="130"/>
    </location>
</feature>
<dbReference type="PROSITE" id="PS51150">
    <property type="entry name" value="AGOUTI_2"/>
    <property type="match status" value="1"/>
</dbReference>
<dbReference type="InterPro" id="IPR027300">
    <property type="entry name" value="Agouti_dom"/>
</dbReference>
<reference evidence="14" key="1">
    <citation type="submission" date="2018-12" db="EMBL/GenBank/DDBJ databases">
        <authorList>
            <person name="Yazar S."/>
        </authorList>
    </citation>
    <scope>NUCLEOTIDE SEQUENCE [LARGE SCALE GENOMIC DNA]</scope>
</reference>
<protein>
    <recommendedName>
        <fullName evidence="2">Agouti-signaling protein</fullName>
    </recommendedName>
    <alternativeName>
        <fullName evidence="8">Agouti switch protein</fullName>
    </alternativeName>
</protein>
<dbReference type="GeneTree" id="ENSGT00940000154258"/>
<dbReference type="CTD" id="434"/>
<evidence type="ECO:0000313" key="13">
    <source>
        <dbReference type="Ensembl" id="ENSVURP00010025112.1"/>
    </source>
</evidence>
<keyword evidence="7" id="KW-0325">Glycoprotein</keyword>
<proteinExistence type="predicted"/>
<dbReference type="Gene3D" id="4.10.760.10">
    <property type="entry name" value="Agouti domain"/>
    <property type="match status" value="1"/>
</dbReference>
<feature type="disulfide bond" evidence="9">
    <location>
        <begin position="114"/>
        <end position="121"/>
    </location>
</feature>
<dbReference type="GO" id="GO:0044725">
    <property type="term" value="P:epigenetic programming in the zygotic pronuclei"/>
    <property type="evidence" value="ECO:0007669"/>
    <property type="project" value="Ensembl"/>
</dbReference>
<evidence type="ECO:0000256" key="3">
    <source>
        <dbReference type="ARBA" id="ARBA00022525"/>
    </source>
</evidence>
<gene>
    <name evidence="13" type="primary">ASIP</name>
</gene>
<evidence type="ECO:0000256" key="11">
    <source>
        <dbReference type="SAM" id="SignalP"/>
    </source>
</evidence>
<comment type="subcellular location">
    <subcellularLocation>
        <location evidence="1">Secreted</location>
    </subcellularLocation>
</comment>
<dbReference type="PANTHER" id="PTHR16551:SF1">
    <property type="entry name" value="AGOUTI-SIGNALING PROTEIN"/>
    <property type="match status" value="1"/>
</dbReference>
<dbReference type="STRING" id="29139.ENSVURP00010025112"/>
<dbReference type="PANTHER" id="PTHR16551">
    <property type="entry name" value="AGOUTI RELATED"/>
    <property type="match status" value="1"/>
</dbReference>
<dbReference type="GO" id="GO:0031781">
    <property type="term" value="F:type 3 melanocortin receptor binding"/>
    <property type="evidence" value="ECO:0007669"/>
    <property type="project" value="Ensembl"/>
</dbReference>
<dbReference type="GO" id="GO:0006091">
    <property type="term" value="P:generation of precursor metabolites and energy"/>
    <property type="evidence" value="ECO:0007669"/>
    <property type="project" value="Ensembl"/>
</dbReference>
<dbReference type="PROSITE" id="PS60024">
    <property type="entry name" value="AGOUTI_1"/>
    <property type="match status" value="1"/>
</dbReference>
<evidence type="ECO:0000256" key="5">
    <source>
        <dbReference type="ARBA" id="ARBA00022854"/>
    </source>
</evidence>
<dbReference type="InterPro" id="IPR036836">
    <property type="entry name" value="Agouti_dom_sf"/>
</dbReference>
<dbReference type="GO" id="GO:0032438">
    <property type="term" value="P:melanosome organization"/>
    <property type="evidence" value="ECO:0007669"/>
    <property type="project" value="Ensembl"/>
</dbReference>
<dbReference type="OMA" id="CHCRFFR"/>
<dbReference type="AlphaFoldDB" id="A0A4X2LVW1"/>
<dbReference type="Proteomes" id="UP000314987">
    <property type="component" value="Unassembled WGS sequence"/>
</dbReference>
<evidence type="ECO:0000256" key="4">
    <source>
        <dbReference type="ARBA" id="ARBA00022729"/>
    </source>
</evidence>
<dbReference type="GO" id="GO:0032402">
    <property type="term" value="P:melanosome transport"/>
    <property type="evidence" value="ECO:0007669"/>
    <property type="project" value="Ensembl"/>
</dbReference>
<feature type="signal peptide" evidence="11">
    <location>
        <begin position="1"/>
        <end position="22"/>
    </location>
</feature>
<evidence type="ECO:0000313" key="14">
    <source>
        <dbReference type="Proteomes" id="UP000314987"/>
    </source>
</evidence>
<feature type="compositionally biased region" description="Basic and acidic residues" evidence="10">
    <location>
        <begin position="66"/>
        <end position="77"/>
    </location>
</feature>
<evidence type="ECO:0000256" key="2">
    <source>
        <dbReference type="ARBA" id="ARBA00017885"/>
    </source>
</evidence>
<evidence type="ECO:0000259" key="12">
    <source>
        <dbReference type="PROSITE" id="PS51150"/>
    </source>
</evidence>
<dbReference type="OrthoDB" id="8717782at2759"/>
<dbReference type="GO" id="GO:0042438">
    <property type="term" value="P:melanin biosynthetic process"/>
    <property type="evidence" value="ECO:0007669"/>
    <property type="project" value="Ensembl"/>
</dbReference>
<accession>A0A4X2LVW1</accession>
<evidence type="ECO:0000256" key="10">
    <source>
        <dbReference type="SAM" id="MobiDB-lite"/>
    </source>
</evidence>
<dbReference type="GO" id="GO:0005615">
    <property type="term" value="C:extracellular space"/>
    <property type="evidence" value="ECO:0007669"/>
    <property type="project" value="Ensembl"/>
</dbReference>
<feature type="disulfide bond" evidence="9">
    <location>
        <begin position="98"/>
        <end position="112"/>
    </location>
</feature>
<keyword evidence="5" id="KW-0960">Knottin</keyword>
<name>A0A4X2LVW1_VOMUR</name>
<keyword evidence="14" id="KW-1185">Reference proteome</keyword>
<sequence length="130" mass="14641">MTSKHLPLVFLLACLWFLAVYCHLAEEEKWSKDKGLGRNSTMNLPDFPSVSIVALNKKSKKIIKKEIETKKSSEKKAPVKKNPQPPPPANCVATWANCQPPASSCCHPCAICHCRFFRSICSCRLFRPHC</sequence>
<dbReference type="RefSeq" id="XP_027722823.1">
    <property type="nucleotide sequence ID" value="XM_027867022.1"/>
</dbReference>
<evidence type="ECO:0000256" key="7">
    <source>
        <dbReference type="ARBA" id="ARBA00023180"/>
    </source>
</evidence>
<feature type="region of interest" description="Disordered" evidence="10">
    <location>
        <begin position="66"/>
        <end position="87"/>
    </location>
</feature>